<name>M2TUS8_COCH5</name>
<dbReference type="EMBL" id="KB445588">
    <property type="protein sequence ID" value="EMD85501.1"/>
    <property type="molecule type" value="Genomic_DNA"/>
</dbReference>
<protein>
    <submittedName>
        <fullName evidence="1">Uncharacterized protein</fullName>
    </submittedName>
</protein>
<dbReference type="Proteomes" id="UP000016936">
    <property type="component" value="Unassembled WGS sequence"/>
</dbReference>
<evidence type="ECO:0000313" key="2">
    <source>
        <dbReference type="Proteomes" id="UP000016936"/>
    </source>
</evidence>
<evidence type="ECO:0000313" key="1">
    <source>
        <dbReference type="EMBL" id="EMD85501.1"/>
    </source>
</evidence>
<feature type="non-terminal residue" evidence="1">
    <location>
        <position position="1"/>
    </location>
</feature>
<dbReference type="AlphaFoldDB" id="M2TUS8"/>
<organism evidence="1 2">
    <name type="scientific">Cochliobolus heterostrophus (strain C5 / ATCC 48332 / race O)</name>
    <name type="common">Southern corn leaf blight fungus</name>
    <name type="synonym">Bipolaris maydis</name>
    <dbReference type="NCBI Taxonomy" id="701091"/>
    <lineage>
        <taxon>Eukaryota</taxon>
        <taxon>Fungi</taxon>
        <taxon>Dikarya</taxon>
        <taxon>Ascomycota</taxon>
        <taxon>Pezizomycotina</taxon>
        <taxon>Dothideomycetes</taxon>
        <taxon>Pleosporomycetidae</taxon>
        <taxon>Pleosporales</taxon>
        <taxon>Pleosporineae</taxon>
        <taxon>Pleosporaceae</taxon>
        <taxon>Bipolaris</taxon>
    </lineage>
</organism>
<keyword evidence="2" id="KW-1185">Reference proteome</keyword>
<dbReference type="eggNOG" id="ENOG502T1UI">
    <property type="taxonomic scope" value="Eukaryota"/>
</dbReference>
<dbReference type="OMA" id="NIAPWNT"/>
<sequence>DRPLRFCCQTIAKWSSNSGVWGGVCGYTPSDSSELIGGRCTQRPSSGTCPGGTMATCCRGAVASPCYIGTQCASG</sequence>
<gene>
    <name evidence="1" type="ORF">COCHEDRAFT_1118457</name>
</gene>
<dbReference type="HOGENOM" id="CLU_2729027_0_0_1"/>
<proteinExistence type="predicted"/>
<accession>M2TUS8</accession>
<reference evidence="2" key="2">
    <citation type="journal article" date="2013" name="PLoS Genet.">
        <title>Comparative genome structure, secondary metabolite, and effector coding capacity across Cochliobolus pathogens.</title>
        <authorList>
            <person name="Condon B.J."/>
            <person name="Leng Y."/>
            <person name="Wu D."/>
            <person name="Bushley K.E."/>
            <person name="Ohm R.A."/>
            <person name="Otillar R."/>
            <person name="Martin J."/>
            <person name="Schackwitz W."/>
            <person name="Grimwood J."/>
            <person name="MohdZainudin N."/>
            <person name="Xue C."/>
            <person name="Wang R."/>
            <person name="Manning V.A."/>
            <person name="Dhillon B."/>
            <person name="Tu Z.J."/>
            <person name="Steffenson B.J."/>
            <person name="Salamov A."/>
            <person name="Sun H."/>
            <person name="Lowry S."/>
            <person name="LaButti K."/>
            <person name="Han J."/>
            <person name="Copeland A."/>
            <person name="Lindquist E."/>
            <person name="Barry K."/>
            <person name="Schmutz J."/>
            <person name="Baker S.E."/>
            <person name="Ciuffetti L.M."/>
            <person name="Grigoriev I.V."/>
            <person name="Zhong S."/>
            <person name="Turgeon B.G."/>
        </authorList>
    </citation>
    <scope>NUCLEOTIDE SEQUENCE [LARGE SCALE GENOMIC DNA]</scope>
    <source>
        <strain evidence="2">C5 / ATCC 48332 / race O</strain>
    </source>
</reference>
<reference evidence="1 2" key="1">
    <citation type="journal article" date="2012" name="PLoS Pathog.">
        <title>Diverse lifestyles and strategies of plant pathogenesis encoded in the genomes of eighteen Dothideomycetes fungi.</title>
        <authorList>
            <person name="Ohm R.A."/>
            <person name="Feau N."/>
            <person name="Henrissat B."/>
            <person name="Schoch C.L."/>
            <person name="Horwitz B.A."/>
            <person name="Barry K.W."/>
            <person name="Condon B.J."/>
            <person name="Copeland A.C."/>
            <person name="Dhillon B."/>
            <person name="Glaser F."/>
            <person name="Hesse C.N."/>
            <person name="Kosti I."/>
            <person name="LaButti K."/>
            <person name="Lindquist E.A."/>
            <person name="Lucas S."/>
            <person name="Salamov A.A."/>
            <person name="Bradshaw R.E."/>
            <person name="Ciuffetti L."/>
            <person name="Hamelin R.C."/>
            <person name="Kema G.H.J."/>
            <person name="Lawrence C."/>
            <person name="Scott J.A."/>
            <person name="Spatafora J.W."/>
            <person name="Turgeon B.G."/>
            <person name="de Wit P.J.G.M."/>
            <person name="Zhong S."/>
            <person name="Goodwin S.B."/>
            <person name="Grigoriev I.V."/>
        </authorList>
    </citation>
    <scope>NUCLEOTIDE SEQUENCE [LARGE SCALE GENOMIC DNA]</scope>
    <source>
        <strain evidence="2">C5 / ATCC 48332 / race O</strain>
    </source>
</reference>